<evidence type="ECO:0008006" key="5">
    <source>
        <dbReference type="Google" id="ProtNLM"/>
    </source>
</evidence>
<feature type="compositionally biased region" description="Gly residues" evidence="1">
    <location>
        <begin position="147"/>
        <end position="156"/>
    </location>
</feature>
<sequence>MPPPEKTIASPQPTPTSVNTQIITFTYNGSTTVIPAYQTANHTMFPHVTTRAPVTTVIGSWPPPPIDASAPPSMNSDANNGIVWRNWGLVSLSVIIVGLLAYIGVRKYRSGRTKKQEPTGDFMSVGEDDDLHRSPLPGGSVISLATLGGGSGGQGTGSATTAASTVRERRNSVGVQPLPRAMDRKSRP</sequence>
<keyword evidence="4" id="KW-1185">Reference proteome</keyword>
<dbReference type="AlphaFoldDB" id="A0A9P6UC63"/>
<evidence type="ECO:0000313" key="4">
    <source>
        <dbReference type="Proteomes" id="UP000807716"/>
    </source>
</evidence>
<feature type="region of interest" description="Disordered" evidence="1">
    <location>
        <begin position="111"/>
        <end position="188"/>
    </location>
</feature>
<evidence type="ECO:0000313" key="3">
    <source>
        <dbReference type="EMBL" id="KAG0268614.1"/>
    </source>
</evidence>
<evidence type="ECO:0000256" key="2">
    <source>
        <dbReference type="SAM" id="Phobius"/>
    </source>
</evidence>
<organism evidence="3 4">
    <name type="scientific">Actinomortierella ambigua</name>
    <dbReference type="NCBI Taxonomy" id="1343610"/>
    <lineage>
        <taxon>Eukaryota</taxon>
        <taxon>Fungi</taxon>
        <taxon>Fungi incertae sedis</taxon>
        <taxon>Mucoromycota</taxon>
        <taxon>Mortierellomycotina</taxon>
        <taxon>Mortierellomycetes</taxon>
        <taxon>Mortierellales</taxon>
        <taxon>Mortierellaceae</taxon>
        <taxon>Actinomortierella</taxon>
    </lineage>
</organism>
<dbReference type="OrthoDB" id="2418255at2759"/>
<accession>A0A9P6UC63</accession>
<evidence type="ECO:0000256" key="1">
    <source>
        <dbReference type="SAM" id="MobiDB-lite"/>
    </source>
</evidence>
<feature type="transmembrane region" description="Helical" evidence="2">
    <location>
        <begin position="84"/>
        <end position="105"/>
    </location>
</feature>
<keyword evidence="2" id="KW-0472">Membrane</keyword>
<name>A0A9P6UC63_9FUNG</name>
<comment type="caution">
    <text evidence="3">The sequence shown here is derived from an EMBL/GenBank/DDBJ whole genome shotgun (WGS) entry which is preliminary data.</text>
</comment>
<reference evidence="3" key="1">
    <citation type="journal article" date="2020" name="Fungal Divers.">
        <title>Resolving the Mortierellaceae phylogeny through synthesis of multi-gene phylogenetics and phylogenomics.</title>
        <authorList>
            <person name="Vandepol N."/>
            <person name="Liber J."/>
            <person name="Desiro A."/>
            <person name="Na H."/>
            <person name="Kennedy M."/>
            <person name="Barry K."/>
            <person name="Grigoriev I.V."/>
            <person name="Miller A.N."/>
            <person name="O'Donnell K."/>
            <person name="Stajich J.E."/>
            <person name="Bonito G."/>
        </authorList>
    </citation>
    <scope>NUCLEOTIDE SEQUENCE</scope>
    <source>
        <strain evidence="3">BC1065</strain>
    </source>
</reference>
<gene>
    <name evidence="3" type="ORF">DFQ27_006252</name>
</gene>
<protein>
    <recommendedName>
        <fullName evidence="5">Transmembrane protein</fullName>
    </recommendedName>
</protein>
<keyword evidence="2" id="KW-1133">Transmembrane helix</keyword>
<keyword evidence="2" id="KW-0812">Transmembrane</keyword>
<dbReference type="EMBL" id="JAAAJB010000046">
    <property type="protein sequence ID" value="KAG0268614.1"/>
    <property type="molecule type" value="Genomic_DNA"/>
</dbReference>
<proteinExistence type="predicted"/>
<dbReference type="Proteomes" id="UP000807716">
    <property type="component" value="Unassembled WGS sequence"/>
</dbReference>